<dbReference type="EMBL" id="LAZR01025939">
    <property type="protein sequence ID" value="KKL70299.1"/>
    <property type="molecule type" value="Genomic_DNA"/>
</dbReference>
<accession>A0A0F9E8N9</accession>
<organism evidence="1">
    <name type="scientific">marine sediment metagenome</name>
    <dbReference type="NCBI Taxonomy" id="412755"/>
    <lineage>
        <taxon>unclassified sequences</taxon>
        <taxon>metagenomes</taxon>
        <taxon>ecological metagenomes</taxon>
    </lineage>
</organism>
<comment type="caution">
    <text evidence="1">The sequence shown here is derived from an EMBL/GenBank/DDBJ whole genome shotgun (WGS) entry which is preliminary data.</text>
</comment>
<dbReference type="AlphaFoldDB" id="A0A0F9E8N9"/>
<sequence>MISSIVFAAALGCIPYQSALDHFWEQWEEVITYSAITNNGLILETLVNKETTTWTMLLVRPDKMACLLSSGDGWRVVIPPLGDDDA</sequence>
<name>A0A0F9E8N9_9ZZZZ</name>
<proteinExistence type="predicted"/>
<evidence type="ECO:0000313" key="1">
    <source>
        <dbReference type="EMBL" id="KKL70299.1"/>
    </source>
</evidence>
<protein>
    <submittedName>
        <fullName evidence="1">Uncharacterized protein</fullName>
    </submittedName>
</protein>
<reference evidence="1" key="1">
    <citation type="journal article" date="2015" name="Nature">
        <title>Complex archaea that bridge the gap between prokaryotes and eukaryotes.</title>
        <authorList>
            <person name="Spang A."/>
            <person name="Saw J.H."/>
            <person name="Jorgensen S.L."/>
            <person name="Zaremba-Niedzwiedzka K."/>
            <person name="Martijn J."/>
            <person name="Lind A.E."/>
            <person name="van Eijk R."/>
            <person name="Schleper C."/>
            <person name="Guy L."/>
            <person name="Ettema T.J."/>
        </authorList>
    </citation>
    <scope>NUCLEOTIDE SEQUENCE</scope>
</reference>
<gene>
    <name evidence="1" type="ORF">LCGC14_2106280</name>
</gene>